<sequence>MDIEFSKLKDGKKDLFIWKWEGTIIPKLKEIASLKKKNDFRHLLEKADNQQDDELCYMPMLKILIHLLPPTASGRSVAGSRCCVNSAVSYLLESKFLLC</sequence>
<dbReference type="EMBL" id="JAYMGO010000001">
    <property type="protein sequence ID" value="KAL1282323.1"/>
    <property type="molecule type" value="Genomic_DNA"/>
</dbReference>
<keyword evidence="2" id="KW-1185">Reference proteome</keyword>
<dbReference type="Proteomes" id="UP001558613">
    <property type="component" value="Unassembled WGS sequence"/>
</dbReference>
<evidence type="ECO:0000313" key="1">
    <source>
        <dbReference type="EMBL" id="KAL1282323.1"/>
    </source>
</evidence>
<comment type="caution">
    <text evidence="1">The sequence shown here is derived from an EMBL/GenBank/DDBJ whole genome shotgun (WGS) entry which is preliminary data.</text>
</comment>
<reference evidence="1 2" key="1">
    <citation type="submission" date="2023-09" db="EMBL/GenBank/DDBJ databases">
        <authorList>
            <person name="Wang M."/>
        </authorList>
    </citation>
    <scope>NUCLEOTIDE SEQUENCE [LARGE SCALE GENOMIC DNA]</scope>
    <source>
        <strain evidence="1">GT-2023</strain>
        <tissue evidence="1">Liver</tissue>
    </source>
</reference>
<organism evidence="1 2">
    <name type="scientific">Cirrhinus molitorella</name>
    <name type="common">mud carp</name>
    <dbReference type="NCBI Taxonomy" id="172907"/>
    <lineage>
        <taxon>Eukaryota</taxon>
        <taxon>Metazoa</taxon>
        <taxon>Chordata</taxon>
        <taxon>Craniata</taxon>
        <taxon>Vertebrata</taxon>
        <taxon>Euteleostomi</taxon>
        <taxon>Actinopterygii</taxon>
        <taxon>Neopterygii</taxon>
        <taxon>Teleostei</taxon>
        <taxon>Ostariophysi</taxon>
        <taxon>Cypriniformes</taxon>
        <taxon>Cyprinidae</taxon>
        <taxon>Labeoninae</taxon>
        <taxon>Labeonini</taxon>
        <taxon>Cirrhinus</taxon>
    </lineage>
</organism>
<protein>
    <submittedName>
        <fullName evidence="1">Uncharacterized protein</fullName>
    </submittedName>
</protein>
<proteinExistence type="predicted"/>
<accession>A0ABR3P038</accession>
<gene>
    <name evidence="1" type="ORF">QQF64_001126</name>
</gene>
<evidence type="ECO:0000313" key="2">
    <source>
        <dbReference type="Proteomes" id="UP001558613"/>
    </source>
</evidence>
<name>A0ABR3P038_9TELE</name>